<dbReference type="RefSeq" id="WP_104030789.1">
    <property type="nucleotide sequence ID" value="NZ_JARMDU010000023.1"/>
</dbReference>
<protein>
    <submittedName>
        <fullName evidence="1">Uncharacterized protein</fullName>
    </submittedName>
</protein>
<gene>
    <name evidence="1" type="ORF">C4A77_03715</name>
</gene>
<accession>A0AAP8QGV0</accession>
<dbReference type="AlphaFoldDB" id="A0AAP8QGV0"/>
<evidence type="ECO:0000313" key="1">
    <source>
        <dbReference type="EMBL" id="PPB10745.1"/>
    </source>
</evidence>
<proteinExistence type="predicted"/>
<dbReference type="Proteomes" id="UP000239759">
    <property type="component" value="Unassembled WGS sequence"/>
</dbReference>
<organism evidence="1 2">
    <name type="scientific">Brevibacillus laterosporus</name>
    <name type="common">Bacillus laterosporus</name>
    <dbReference type="NCBI Taxonomy" id="1465"/>
    <lineage>
        <taxon>Bacteria</taxon>
        <taxon>Bacillati</taxon>
        <taxon>Bacillota</taxon>
        <taxon>Bacilli</taxon>
        <taxon>Bacillales</taxon>
        <taxon>Paenibacillaceae</taxon>
        <taxon>Brevibacillus</taxon>
    </lineage>
</organism>
<reference evidence="1 2" key="1">
    <citation type="submission" date="2018-02" db="EMBL/GenBank/DDBJ databases">
        <title>Comparative analysis of genomes of three Brevibacillus laterosporus strains producers of potent antimicrobials isolated from silage.</title>
        <authorList>
            <person name="Kojic M."/>
            <person name="Miljkovic M."/>
            <person name="Studholme D."/>
            <person name="Filipic B."/>
        </authorList>
    </citation>
    <scope>NUCLEOTIDE SEQUENCE [LARGE SCALE GENOMIC DNA]</scope>
    <source>
        <strain evidence="1 2">BGSP11</strain>
    </source>
</reference>
<comment type="caution">
    <text evidence="1">The sequence shown here is derived from an EMBL/GenBank/DDBJ whole genome shotgun (WGS) entry which is preliminary data.</text>
</comment>
<evidence type="ECO:0000313" key="2">
    <source>
        <dbReference type="Proteomes" id="UP000239759"/>
    </source>
</evidence>
<name>A0AAP8QGV0_BRELA</name>
<dbReference type="EMBL" id="PRKQ01000003">
    <property type="protein sequence ID" value="PPB10745.1"/>
    <property type="molecule type" value="Genomic_DNA"/>
</dbReference>
<sequence>MASMKTEDSVNVNKDKSTNKPLYSYTSIPKVLGGWQAYRRTRGRDSFDSGGMVTITENAK</sequence>